<dbReference type="Proteomes" id="UP001168877">
    <property type="component" value="Unassembled WGS sequence"/>
</dbReference>
<protein>
    <submittedName>
        <fullName evidence="1">Uncharacterized protein</fullName>
    </submittedName>
</protein>
<comment type="caution">
    <text evidence="1">The sequence shown here is derived from an EMBL/GenBank/DDBJ whole genome shotgun (WGS) entry which is preliminary data.</text>
</comment>
<evidence type="ECO:0000313" key="1">
    <source>
        <dbReference type="EMBL" id="KAK0604248.1"/>
    </source>
</evidence>
<proteinExistence type="predicted"/>
<accession>A0AA39TED8</accession>
<evidence type="ECO:0000313" key="2">
    <source>
        <dbReference type="Proteomes" id="UP001168877"/>
    </source>
</evidence>
<reference evidence="1" key="1">
    <citation type="journal article" date="2022" name="Plant J.">
        <title>Strategies of tolerance reflected in two North American maple genomes.</title>
        <authorList>
            <person name="McEvoy S.L."/>
            <person name="Sezen U.U."/>
            <person name="Trouern-Trend A."/>
            <person name="McMahon S.M."/>
            <person name="Schaberg P.G."/>
            <person name="Yang J."/>
            <person name="Wegrzyn J.L."/>
            <person name="Swenson N.G."/>
        </authorList>
    </citation>
    <scope>NUCLEOTIDE SEQUENCE</scope>
    <source>
        <strain evidence="1">NS2018</strain>
    </source>
</reference>
<organism evidence="1 2">
    <name type="scientific">Acer saccharum</name>
    <name type="common">Sugar maple</name>
    <dbReference type="NCBI Taxonomy" id="4024"/>
    <lineage>
        <taxon>Eukaryota</taxon>
        <taxon>Viridiplantae</taxon>
        <taxon>Streptophyta</taxon>
        <taxon>Embryophyta</taxon>
        <taxon>Tracheophyta</taxon>
        <taxon>Spermatophyta</taxon>
        <taxon>Magnoliopsida</taxon>
        <taxon>eudicotyledons</taxon>
        <taxon>Gunneridae</taxon>
        <taxon>Pentapetalae</taxon>
        <taxon>rosids</taxon>
        <taxon>malvids</taxon>
        <taxon>Sapindales</taxon>
        <taxon>Sapindaceae</taxon>
        <taxon>Hippocastanoideae</taxon>
        <taxon>Acereae</taxon>
        <taxon>Acer</taxon>
    </lineage>
</organism>
<dbReference type="EMBL" id="JAUESC010000002">
    <property type="protein sequence ID" value="KAK0604248.1"/>
    <property type="molecule type" value="Genomic_DNA"/>
</dbReference>
<gene>
    <name evidence="1" type="ORF">LWI29_013733</name>
</gene>
<name>A0AA39TED8_ACESA</name>
<keyword evidence="2" id="KW-1185">Reference proteome</keyword>
<reference evidence="1" key="2">
    <citation type="submission" date="2023-06" db="EMBL/GenBank/DDBJ databases">
        <authorList>
            <person name="Swenson N.G."/>
            <person name="Wegrzyn J.L."/>
            <person name="Mcevoy S.L."/>
        </authorList>
    </citation>
    <scope>NUCLEOTIDE SEQUENCE</scope>
    <source>
        <strain evidence="1">NS2018</strain>
        <tissue evidence="1">Leaf</tissue>
    </source>
</reference>
<sequence length="70" mass="8076">MDKSKHKDGNQVPWTVESVYLAIRVSNTNKLTVWFSSLAQRHGLYKPLQLLLNCDLYLPSPDFQLTVPFL</sequence>
<dbReference type="AlphaFoldDB" id="A0AA39TED8"/>